<feature type="transmembrane region" description="Helical" evidence="1">
    <location>
        <begin position="109"/>
        <end position="124"/>
    </location>
</feature>
<gene>
    <name evidence="2" type="ORF">SAMN05443668_11923</name>
</gene>
<keyword evidence="1" id="KW-1133">Transmembrane helix</keyword>
<name>A0A1M7RKU4_9ACTN</name>
<dbReference type="Proteomes" id="UP000184440">
    <property type="component" value="Unassembled WGS sequence"/>
</dbReference>
<evidence type="ECO:0000313" key="3">
    <source>
        <dbReference type="Proteomes" id="UP000184440"/>
    </source>
</evidence>
<feature type="transmembrane region" description="Helical" evidence="1">
    <location>
        <begin position="81"/>
        <end position="103"/>
    </location>
</feature>
<protein>
    <submittedName>
        <fullName evidence="2">Uncharacterized protein</fullName>
    </submittedName>
</protein>
<keyword evidence="1" id="KW-0812">Transmembrane</keyword>
<dbReference type="EMBL" id="FRCS01000019">
    <property type="protein sequence ID" value="SHN46927.1"/>
    <property type="molecule type" value="Genomic_DNA"/>
</dbReference>
<proteinExistence type="predicted"/>
<keyword evidence="3" id="KW-1185">Reference proteome</keyword>
<dbReference type="STRING" id="134849.SAMN05443668_11923"/>
<keyword evidence="1" id="KW-0472">Membrane</keyword>
<dbReference type="RefSeq" id="WP_073264351.1">
    <property type="nucleotide sequence ID" value="NZ_FRCS01000019.1"/>
</dbReference>
<feature type="transmembrane region" description="Helical" evidence="1">
    <location>
        <begin position="48"/>
        <end position="69"/>
    </location>
</feature>
<dbReference type="AlphaFoldDB" id="A0A1M7RKU4"/>
<evidence type="ECO:0000313" key="2">
    <source>
        <dbReference type="EMBL" id="SHN46927.1"/>
    </source>
</evidence>
<accession>A0A1M7RKU4</accession>
<evidence type="ECO:0000256" key="1">
    <source>
        <dbReference type="SAM" id="Phobius"/>
    </source>
</evidence>
<organism evidence="2 3">
    <name type="scientific">Cryptosporangium aurantiacum</name>
    <dbReference type="NCBI Taxonomy" id="134849"/>
    <lineage>
        <taxon>Bacteria</taxon>
        <taxon>Bacillati</taxon>
        <taxon>Actinomycetota</taxon>
        <taxon>Actinomycetes</taxon>
        <taxon>Cryptosporangiales</taxon>
        <taxon>Cryptosporangiaceae</taxon>
        <taxon>Cryptosporangium</taxon>
    </lineage>
</organism>
<feature type="transmembrane region" description="Helical" evidence="1">
    <location>
        <begin position="21"/>
        <end position="42"/>
    </location>
</feature>
<reference evidence="2 3" key="1">
    <citation type="submission" date="2016-11" db="EMBL/GenBank/DDBJ databases">
        <authorList>
            <person name="Jaros S."/>
            <person name="Januszkiewicz K."/>
            <person name="Wedrychowicz H."/>
        </authorList>
    </citation>
    <scope>NUCLEOTIDE SEQUENCE [LARGE SCALE GENOMIC DNA]</scope>
    <source>
        <strain evidence="2 3">DSM 46144</strain>
    </source>
</reference>
<sequence>MPFAVVVRRYPRATGTDRVRMRWLLWAAVVDVLVMLSLLVFPQGWTDVALPVAVGLTGAAVAGIARPGLLDIDRLLGGTLLYGGLAIAVVLVDLAVVGGTTALLGRRDVVLLALTVVLVFYAPLRDRLWRVIRRFALGRRDDPYGVVAGLAEQLERSDEP</sequence>